<keyword evidence="2" id="KW-1185">Reference proteome</keyword>
<evidence type="ECO:0000313" key="2">
    <source>
        <dbReference type="Proteomes" id="UP000004291"/>
    </source>
</evidence>
<reference evidence="1 2" key="1">
    <citation type="submission" date="2007-10" db="EMBL/GenBank/DDBJ databases">
        <authorList>
            <person name="Wagner-Dobler I."/>
            <person name="Ferriera S."/>
            <person name="Johnson J."/>
            <person name="Kravitz S."/>
            <person name="Beeson K."/>
            <person name="Sutton G."/>
            <person name="Rogers Y.-H."/>
            <person name="Friedman R."/>
            <person name="Frazier M."/>
            <person name="Venter J.C."/>
        </authorList>
    </citation>
    <scope>NUCLEOTIDE SEQUENCE [LARGE SCALE GENOMIC DNA]</scope>
    <source>
        <strain evidence="1 2">DFL-43</strain>
    </source>
</reference>
<organism evidence="1 2">
    <name type="scientific">Hoeflea phototrophica (strain DSM 17068 / NCIMB 14078 / DFL-43)</name>
    <dbReference type="NCBI Taxonomy" id="411684"/>
    <lineage>
        <taxon>Bacteria</taxon>
        <taxon>Pseudomonadati</taxon>
        <taxon>Pseudomonadota</taxon>
        <taxon>Alphaproteobacteria</taxon>
        <taxon>Hyphomicrobiales</taxon>
        <taxon>Rhizobiaceae</taxon>
        <taxon>Hoeflea</taxon>
    </lineage>
</organism>
<name>A0A094Z0F0_HOEPD</name>
<comment type="caution">
    <text evidence="1">The sequence shown here is derived from an EMBL/GenBank/DDBJ whole genome shotgun (WGS) entry which is preliminary data.</text>
</comment>
<dbReference type="Proteomes" id="UP000004291">
    <property type="component" value="Chromosome"/>
</dbReference>
<protein>
    <submittedName>
        <fullName evidence="1">Uncharacterized protein</fullName>
    </submittedName>
</protein>
<dbReference type="AlphaFoldDB" id="A0A094Z0F0"/>
<gene>
    <name evidence="1" type="ORF">HPDFL43_00026760</name>
</gene>
<proteinExistence type="predicted"/>
<dbReference type="EMBL" id="ABIA03000002">
    <property type="protein sequence ID" value="KGB27122.1"/>
    <property type="molecule type" value="Genomic_DNA"/>
</dbReference>
<accession>A0A094Z0F0</accession>
<dbReference type="STRING" id="411684.HPDFL43_00026760"/>
<sequence>MCAAPSHRKRSRFIPTLRRHAIIFALPLPDGSRTCRTRREEGLLRIWRNVRQFAKGGGHHRSSAGGRSLIEERAKPATGPGFASCQPHGWIWAETPVRACGGHERLSLAGQGPCRTPKKPFPWPVQAAAGAIRAGVKSRECEVSPVGCGHHPASFGPRAGCATHYLHSFRRQSPRAALRTLTASFSRLERIQAGLSAWPEVFVRK</sequence>
<reference evidence="1 2" key="2">
    <citation type="submission" date="2012-06" db="EMBL/GenBank/DDBJ databases">
        <authorList>
            <person name="Fiebig A."/>
        </authorList>
    </citation>
    <scope>NUCLEOTIDE SEQUENCE [LARGE SCALE GENOMIC DNA]</scope>
    <source>
        <strain evidence="1 2">DFL-43</strain>
    </source>
</reference>
<dbReference type="HOGENOM" id="CLU_1336007_0_0_5"/>
<evidence type="ECO:0000313" key="1">
    <source>
        <dbReference type="EMBL" id="KGB27122.1"/>
    </source>
</evidence>